<evidence type="ECO:0000256" key="4">
    <source>
        <dbReference type="ARBA" id="ARBA00022692"/>
    </source>
</evidence>
<keyword evidence="4 7" id="KW-0812">Transmembrane</keyword>
<evidence type="ECO:0000256" key="1">
    <source>
        <dbReference type="ARBA" id="ARBA00004651"/>
    </source>
</evidence>
<comment type="caution">
    <text evidence="10">The sequence shown here is derived from an EMBL/GenBank/DDBJ whole genome shotgun (WGS) entry which is preliminary data.</text>
</comment>
<organism evidence="10 11">
    <name type="scientific">Listeria grandensis</name>
    <dbReference type="NCBI Taxonomy" id="1494963"/>
    <lineage>
        <taxon>Bacteria</taxon>
        <taxon>Bacillati</taxon>
        <taxon>Bacillota</taxon>
        <taxon>Bacilli</taxon>
        <taxon>Bacillales</taxon>
        <taxon>Listeriaceae</taxon>
        <taxon>Listeria</taxon>
    </lineage>
</organism>
<keyword evidence="6 7" id="KW-0472">Membrane</keyword>
<evidence type="ECO:0000256" key="6">
    <source>
        <dbReference type="ARBA" id="ARBA00023136"/>
    </source>
</evidence>
<evidence type="ECO:0000313" key="10">
    <source>
        <dbReference type="EMBL" id="MBC1936807.1"/>
    </source>
</evidence>
<evidence type="ECO:0000313" key="11">
    <source>
        <dbReference type="Proteomes" id="UP000535908"/>
    </source>
</evidence>
<sequence>MNEQINFKKTILAFKKNKGWILAIIGITVICMFVYLHFIATPIYQKNTQILVNQSDRTSKSNILDSQTVQADLQLINTYSTIITSPRILNKVQQNIGIKYDIQELAEMVQVKNTANSQVIDISVQNPDPKVAAEITNITAKIFKEEIPNIMKIDNVTTLSEAQSTGNETPVKPQKALMMILAFFVGVLFAFCFVFIKLLFDRSFNSKEEVTEFLGLHVLGEVSLFPNGDPFQMKIQEESEQ</sequence>
<dbReference type="EMBL" id="JAARWN010000010">
    <property type="protein sequence ID" value="MBC1936807.1"/>
    <property type="molecule type" value="Genomic_DNA"/>
</dbReference>
<comment type="similarity">
    <text evidence="2">Belongs to the CpsC/CapA family.</text>
</comment>
<dbReference type="GO" id="GO:0004713">
    <property type="term" value="F:protein tyrosine kinase activity"/>
    <property type="evidence" value="ECO:0007669"/>
    <property type="project" value="TreeGrafter"/>
</dbReference>
<gene>
    <name evidence="10" type="ORF">HCA69_10545</name>
</gene>
<feature type="transmembrane region" description="Helical" evidence="7">
    <location>
        <begin position="20"/>
        <end position="40"/>
    </location>
</feature>
<dbReference type="RefSeq" id="WP_185526281.1">
    <property type="nucleotide sequence ID" value="NZ_JAARWN010000010.1"/>
</dbReference>
<dbReference type="InterPro" id="IPR003856">
    <property type="entry name" value="LPS_length_determ_N"/>
</dbReference>
<comment type="subcellular location">
    <subcellularLocation>
        <location evidence="1">Cell membrane</location>
        <topology evidence="1">Multi-pass membrane protein</topology>
    </subcellularLocation>
</comment>
<dbReference type="InterPro" id="IPR032807">
    <property type="entry name" value="GNVR"/>
</dbReference>
<dbReference type="PANTHER" id="PTHR32309:SF13">
    <property type="entry name" value="FERRIC ENTEROBACTIN TRANSPORT PROTEIN FEPE"/>
    <property type="match status" value="1"/>
</dbReference>
<keyword evidence="3" id="KW-1003">Cell membrane</keyword>
<evidence type="ECO:0000259" key="9">
    <source>
        <dbReference type="Pfam" id="PF13807"/>
    </source>
</evidence>
<dbReference type="Pfam" id="PF13807">
    <property type="entry name" value="GNVR"/>
    <property type="match status" value="1"/>
</dbReference>
<dbReference type="InterPro" id="IPR050445">
    <property type="entry name" value="Bact_polysacc_biosynth/exp"/>
</dbReference>
<keyword evidence="5 7" id="KW-1133">Transmembrane helix</keyword>
<evidence type="ECO:0000256" key="2">
    <source>
        <dbReference type="ARBA" id="ARBA00006683"/>
    </source>
</evidence>
<proteinExistence type="inferred from homology"/>
<dbReference type="GO" id="GO:0005886">
    <property type="term" value="C:plasma membrane"/>
    <property type="evidence" value="ECO:0007669"/>
    <property type="project" value="UniProtKB-SubCell"/>
</dbReference>
<dbReference type="Pfam" id="PF02706">
    <property type="entry name" value="Wzz"/>
    <property type="match status" value="1"/>
</dbReference>
<evidence type="ECO:0000259" key="8">
    <source>
        <dbReference type="Pfam" id="PF02706"/>
    </source>
</evidence>
<feature type="transmembrane region" description="Helical" evidence="7">
    <location>
        <begin position="176"/>
        <end position="200"/>
    </location>
</feature>
<accession>A0A7X0Y4F0</accession>
<name>A0A7X0Y4F0_9LIST</name>
<dbReference type="PANTHER" id="PTHR32309">
    <property type="entry name" value="TYROSINE-PROTEIN KINASE"/>
    <property type="match status" value="1"/>
</dbReference>
<protein>
    <submittedName>
        <fullName evidence="10">Capsular biosynthesis protein</fullName>
    </submittedName>
</protein>
<evidence type="ECO:0000256" key="3">
    <source>
        <dbReference type="ARBA" id="ARBA00022475"/>
    </source>
</evidence>
<dbReference type="Proteomes" id="UP000535908">
    <property type="component" value="Unassembled WGS sequence"/>
</dbReference>
<evidence type="ECO:0000256" key="5">
    <source>
        <dbReference type="ARBA" id="ARBA00022989"/>
    </source>
</evidence>
<reference evidence="10 11" key="1">
    <citation type="submission" date="2020-03" db="EMBL/GenBank/DDBJ databases">
        <title>Soil Listeria distribution.</title>
        <authorList>
            <person name="Liao J."/>
            <person name="Wiedmann M."/>
        </authorList>
    </citation>
    <scope>NUCLEOTIDE SEQUENCE [LARGE SCALE GENOMIC DNA]</scope>
    <source>
        <strain evidence="10 11">FSL L7-0741</strain>
    </source>
</reference>
<evidence type="ECO:0000256" key="7">
    <source>
        <dbReference type="SAM" id="Phobius"/>
    </source>
</evidence>
<dbReference type="AlphaFoldDB" id="A0A7X0Y4F0"/>
<feature type="domain" description="Polysaccharide chain length determinant N-terminal" evidence="8">
    <location>
        <begin position="3"/>
        <end position="95"/>
    </location>
</feature>
<feature type="domain" description="Tyrosine-protein kinase G-rich" evidence="9">
    <location>
        <begin position="141"/>
        <end position="197"/>
    </location>
</feature>